<feature type="compositionally biased region" description="Pro residues" evidence="1">
    <location>
        <begin position="63"/>
        <end position="85"/>
    </location>
</feature>
<evidence type="ECO:0000313" key="2">
    <source>
        <dbReference type="EMBL" id="EPB75808.1"/>
    </source>
</evidence>
<feature type="compositionally biased region" description="Pro residues" evidence="1">
    <location>
        <begin position="31"/>
        <end position="44"/>
    </location>
</feature>
<dbReference type="EMBL" id="KE124887">
    <property type="protein sequence ID" value="EPB75808.1"/>
    <property type="molecule type" value="Genomic_DNA"/>
</dbReference>
<evidence type="ECO:0000256" key="1">
    <source>
        <dbReference type="SAM" id="MobiDB-lite"/>
    </source>
</evidence>
<gene>
    <name evidence="2" type="ORF">ANCCEY_05102</name>
</gene>
<accession>A0A0D6LXA1</accession>
<evidence type="ECO:0000313" key="3">
    <source>
        <dbReference type="Proteomes" id="UP000054495"/>
    </source>
</evidence>
<feature type="compositionally biased region" description="Basic residues" evidence="1">
    <location>
        <begin position="201"/>
        <end position="210"/>
    </location>
</feature>
<organism evidence="2 3">
    <name type="scientific">Ancylostoma ceylanicum</name>
    <dbReference type="NCBI Taxonomy" id="53326"/>
    <lineage>
        <taxon>Eukaryota</taxon>
        <taxon>Metazoa</taxon>
        <taxon>Ecdysozoa</taxon>
        <taxon>Nematoda</taxon>
        <taxon>Chromadorea</taxon>
        <taxon>Rhabditida</taxon>
        <taxon>Rhabditina</taxon>
        <taxon>Rhabditomorpha</taxon>
        <taxon>Strongyloidea</taxon>
        <taxon>Ancylostomatidae</taxon>
        <taxon>Ancylostomatinae</taxon>
        <taxon>Ancylostoma</taxon>
    </lineage>
</organism>
<protein>
    <submittedName>
        <fullName evidence="2">Uncharacterized protein</fullName>
    </submittedName>
</protein>
<dbReference type="Proteomes" id="UP000054495">
    <property type="component" value="Unassembled WGS sequence"/>
</dbReference>
<feature type="compositionally biased region" description="Acidic residues" evidence="1">
    <location>
        <begin position="236"/>
        <end position="245"/>
    </location>
</feature>
<feature type="region of interest" description="Disordered" evidence="1">
    <location>
        <begin position="1"/>
        <end position="245"/>
    </location>
</feature>
<proteinExistence type="predicted"/>
<name>A0A0D6LXA1_9BILA</name>
<feature type="compositionally biased region" description="Acidic residues" evidence="1">
    <location>
        <begin position="149"/>
        <end position="184"/>
    </location>
</feature>
<feature type="compositionally biased region" description="Polar residues" evidence="1">
    <location>
        <begin position="216"/>
        <end position="233"/>
    </location>
</feature>
<keyword evidence="3" id="KW-1185">Reference proteome</keyword>
<sequence>MSATAMEAYKRFEQSCAESSSVKNSPKSPQILPPPPPPPKPAPPHIALKKVQPVGVEVSRLLVPPPPPPPPPPQPPKDIPPPPPPRRPRITPVEQLPPPPPPPKRLKPARLSAPTKDLVASQTPDLEINEPPAEERYSPAPAQAAAPTIDEDDEEEEVLDDVDDSDIESISDDSEDDSEGENDELPSQTFLRQDETGRIIKVTRRQRKKAAAVENATKNFSEPANPSQEQQAVPMTEEEEVEKKP</sequence>
<reference evidence="2 3" key="1">
    <citation type="submission" date="2013-05" db="EMBL/GenBank/DDBJ databases">
        <title>Draft genome of the parasitic nematode Anyclostoma ceylanicum.</title>
        <authorList>
            <person name="Mitreva M."/>
        </authorList>
    </citation>
    <scope>NUCLEOTIDE SEQUENCE [LARGE SCALE GENOMIC DNA]</scope>
</reference>
<dbReference type="AlphaFoldDB" id="A0A0D6LXA1"/>